<dbReference type="Proteomes" id="UP000288716">
    <property type="component" value="Unassembled WGS sequence"/>
</dbReference>
<gene>
    <name evidence="1" type="ORF">B4U80_10937</name>
</gene>
<evidence type="ECO:0008006" key="3">
    <source>
        <dbReference type="Google" id="ProtNLM"/>
    </source>
</evidence>
<dbReference type="EMBL" id="NCKV01000409">
    <property type="protein sequence ID" value="RWS30702.1"/>
    <property type="molecule type" value="Genomic_DNA"/>
</dbReference>
<accession>A0A443ST91</accession>
<organism evidence="1 2">
    <name type="scientific">Leptotrombidium deliense</name>
    <dbReference type="NCBI Taxonomy" id="299467"/>
    <lineage>
        <taxon>Eukaryota</taxon>
        <taxon>Metazoa</taxon>
        <taxon>Ecdysozoa</taxon>
        <taxon>Arthropoda</taxon>
        <taxon>Chelicerata</taxon>
        <taxon>Arachnida</taxon>
        <taxon>Acari</taxon>
        <taxon>Acariformes</taxon>
        <taxon>Trombidiformes</taxon>
        <taxon>Prostigmata</taxon>
        <taxon>Anystina</taxon>
        <taxon>Parasitengona</taxon>
        <taxon>Trombiculoidea</taxon>
        <taxon>Trombiculidae</taxon>
        <taxon>Leptotrombidium</taxon>
    </lineage>
</organism>
<reference evidence="1 2" key="1">
    <citation type="journal article" date="2018" name="Gigascience">
        <title>Genomes of trombidid mites reveal novel predicted allergens and laterally-transferred genes associated with secondary metabolism.</title>
        <authorList>
            <person name="Dong X."/>
            <person name="Chaisiri K."/>
            <person name="Xia D."/>
            <person name="Armstrong S.D."/>
            <person name="Fang Y."/>
            <person name="Donnelly M.J."/>
            <person name="Kadowaki T."/>
            <person name="McGarry J.W."/>
            <person name="Darby A.C."/>
            <person name="Makepeace B.L."/>
        </authorList>
    </citation>
    <scope>NUCLEOTIDE SEQUENCE [LARGE SCALE GENOMIC DNA]</scope>
    <source>
        <strain evidence="1">UoL-UT</strain>
    </source>
</reference>
<name>A0A443ST91_9ACAR</name>
<evidence type="ECO:0000313" key="2">
    <source>
        <dbReference type="Proteomes" id="UP000288716"/>
    </source>
</evidence>
<dbReference type="OrthoDB" id="204305at2759"/>
<sequence>MSFSAYGGRDYVCGILRQIRLSKIFFPDWSVRVYLNSSVPRDIVDMVKREAQVVEIPSDSPFINSGMFWRLMIAEDEDVDVYCIRDSDSIFNYRESIAVEQWLSSGKGFNTMHDHLYHTGYIVGCCWCGRRRIKNMNQKMLQWKHREKWGDDQDFLNSQIWPIMKNDVVVYDTCESRRKRNYEIPFPTERIACEFVGIAYRKGINIWNYYPYLCYPKKT</sequence>
<dbReference type="AlphaFoldDB" id="A0A443ST91"/>
<dbReference type="STRING" id="299467.A0A443ST91"/>
<keyword evidence="2" id="KW-1185">Reference proteome</keyword>
<evidence type="ECO:0000313" key="1">
    <source>
        <dbReference type="EMBL" id="RWS30702.1"/>
    </source>
</evidence>
<dbReference type="VEuPathDB" id="VectorBase:LDEU001339"/>
<proteinExistence type="predicted"/>
<protein>
    <recommendedName>
        <fullName evidence="3">Glycosyltransferase</fullName>
    </recommendedName>
</protein>
<comment type="caution">
    <text evidence="1">The sequence shown here is derived from an EMBL/GenBank/DDBJ whole genome shotgun (WGS) entry which is preliminary data.</text>
</comment>